<accession>A0ABW2RHB4</accession>
<protein>
    <submittedName>
        <fullName evidence="1">Uncharacterized protein</fullName>
    </submittedName>
</protein>
<name>A0ABW2RHB4_9BACL</name>
<proteinExistence type="predicted"/>
<sequence>MRFKRKNRQYLCGPICQRDVWNRSEKSDNEMFAVIIDNQKDALLFADTLHNASQSLKLEIKQEEIIEF</sequence>
<organism evidence="1 2">
    <name type="scientific">Laceyella putida</name>
    <dbReference type="NCBI Taxonomy" id="110101"/>
    <lineage>
        <taxon>Bacteria</taxon>
        <taxon>Bacillati</taxon>
        <taxon>Bacillota</taxon>
        <taxon>Bacilli</taxon>
        <taxon>Bacillales</taxon>
        <taxon>Thermoactinomycetaceae</taxon>
        <taxon>Laceyella</taxon>
    </lineage>
</organism>
<keyword evidence="2" id="KW-1185">Reference proteome</keyword>
<dbReference type="RefSeq" id="WP_379863651.1">
    <property type="nucleotide sequence ID" value="NZ_JBHTBW010000011.1"/>
</dbReference>
<dbReference type="EMBL" id="JBHTBW010000011">
    <property type="protein sequence ID" value="MFC7440398.1"/>
    <property type="molecule type" value="Genomic_DNA"/>
</dbReference>
<evidence type="ECO:0000313" key="1">
    <source>
        <dbReference type="EMBL" id="MFC7440398.1"/>
    </source>
</evidence>
<comment type="caution">
    <text evidence="1">The sequence shown here is derived from an EMBL/GenBank/DDBJ whole genome shotgun (WGS) entry which is preliminary data.</text>
</comment>
<dbReference type="Proteomes" id="UP001596500">
    <property type="component" value="Unassembled WGS sequence"/>
</dbReference>
<evidence type="ECO:0000313" key="2">
    <source>
        <dbReference type="Proteomes" id="UP001596500"/>
    </source>
</evidence>
<reference evidence="2" key="1">
    <citation type="journal article" date="2019" name="Int. J. Syst. Evol. Microbiol.">
        <title>The Global Catalogue of Microorganisms (GCM) 10K type strain sequencing project: providing services to taxonomists for standard genome sequencing and annotation.</title>
        <authorList>
            <consortium name="The Broad Institute Genomics Platform"/>
            <consortium name="The Broad Institute Genome Sequencing Center for Infectious Disease"/>
            <person name="Wu L."/>
            <person name="Ma J."/>
        </authorList>
    </citation>
    <scope>NUCLEOTIDE SEQUENCE [LARGE SCALE GENOMIC DNA]</scope>
    <source>
        <strain evidence="2">CGMCC 1.12942</strain>
    </source>
</reference>
<gene>
    <name evidence="1" type="ORF">ACFQNG_04415</name>
</gene>